<comment type="caution">
    <text evidence="1">The sequence shown here is derived from an EMBL/GenBank/DDBJ whole genome shotgun (WGS) entry which is preliminary data.</text>
</comment>
<keyword evidence="2" id="KW-1185">Reference proteome</keyword>
<gene>
    <name evidence="1" type="ORF">CDAR_592591</name>
</gene>
<name>A0AAV4QGD5_9ARAC</name>
<dbReference type="EMBL" id="BPLQ01004517">
    <property type="protein sequence ID" value="GIY08475.1"/>
    <property type="molecule type" value="Genomic_DNA"/>
</dbReference>
<evidence type="ECO:0000313" key="1">
    <source>
        <dbReference type="EMBL" id="GIY08475.1"/>
    </source>
</evidence>
<reference evidence="1 2" key="1">
    <citation type="submission" date="2021-06" db="EMBL/GenBank/DDBJ databases">
        <title>Caerostris darwini draft genome.</title>
        <authorList>
            <person name="Kono N."/>
            <person name="Arakawa K."/>
        </authorList>
    </citation>
    <scope>NUCLEOTIDE SEQUENCE [LARGE SCALE GENOMIC DNA]</scope>
</reference>
<sequence>MNRYQKRRPNSSYLEWSDPIFPLVLYSEFYVSPLCVREKLILVIEVPPKSSSDGWVRLSHYRNGSSGGQPFPHRDCTITKAFLPSTGFIWLKGGSVTSSDGGGTWLISDNCD</sequence>
<dbReference type="AlphaFoldDB" id="A0AAV4QGD5"/>
<evidence type="ECO:0000313" key="2">
    <source>
        <dbReference type="Proteomes" id="UP001054837"/>
    </source>
</evidence>
<dbReference type="Proteomes" id="UP001054837">
    <property type="component" value="Unassembled WGS sequence"/>
</dbReference>
<accession>A0AAV4QGD5</accession>
<organism evidence="1 2">
    <name type="scientific">Caerostris darwini</name>
    <dbReference type="NCBI Taxonomy" id="1538125"/>
    <lineage>
        <taxon>Eukaryota</taxon>
        <taxon>Metazoa</taxon>
        <taxon>Ecdysozoa</taxon>
        <taxon>Arthropoda</taxon>
        <taxon>Chelicerata</taxon>
        <taxon>Arachnida</taxon>
        <taxon>Araneae</taxon>
        <taxon>Araneomorphae</taxon>
        <taxon>Entelegynae</taxon>
        <taxon>Araneoidea</taxon>
        <taxon>Araneidae</taxon>
        <taxon>Caerostris</taxon>
    </lineage>
</organism>
<proteinExistence type="predicted"/>
<protein>
    <submittedName>
        <fullName evidence="1">Uncharacterized protein</fullName>
    </submittedName>
</protein>